<dbReference type="PANTHER" id="PTHR30388:SF4">
    <property type="entry name" value="MOLYBDENUM COFACTOR INSERTION CHAPERONE PAOD"/>
    <property type="match status" value="1"/>
</dbReference>
<sequence>MTHEFINILQQALINQKKGLNNVLVTVVNLDGSSYRKPGVRMLLSSDDKMVGAVSGGCVEKEIQRRAQTVFKDKKAKIITYDGRYRLGCEGVLYILLEPFFISDDLFTEFSKNISERKSFIIESYYQKEDEVFGDFGSIIQFENGAKFTFSEGKINTKNEVFSQTLQPLFKLLIIGGEHDAVKLCAQAIQLGWQVEVITSIKDPKELTDFPGATSVTAQTPEILELNNINKHTAIVIMNHNFTYDLRYLTTLQNENPVYIGILGAAKRREKLLNELFDIAPDISDEFLEKIHTPAGLNIGAETPEEIALSILAEILSVVRKKEVFSLKKITGRIHS</sequence>
<dbReference type="InterPro" id="IPR052698">
    <property type="entry name" value="MoCofactor_Util/Proc"/>
</dbReference>
<evidence type="ECO:0000313" key="3">
    <source>
        <dbReference type="EMBL" id="APG65481.1"/>
    </source>
</evidence>
<dbReference type="KEGG" id="ten:LPB136_08980"/>
<evidence type="ECO:0000259" key="2">
    <source>
        <dbReference type="Pfam" id="PF13478"/>
    </source>
</evidence>
<dbReference type="InterPro" id="IPR027051">
    <property type="entry name" value="XdhC_Rossmann_dom"/>
</dbReference>
<keyword evidence="4" id="KW-1185">Reference proteome</keyword>
<protein>
    <submittedName>
        <fullName evidence="3">XdhC and CoxI family protein</fullName>
    </submittedName>
</protein>
<evidence type="ECO:0000313" key="4">
    <source>
        <dbReference type="Proteomes" id="UP000181898"/>
    </source>
</evidence>
<dbReference type="Pfam" id="PF13478">
    <property type="entry name" value="XdhC_C"/>
    <property type="match status" value="1"/>
</dbReference>
<gene>
    <name evidence="3" type="ORF">LPB136_08980</name>
</gene>
<dbReference type="Proteomes" id="UP000181898">
    <property type="component" value="Chromosome"/>
</dbReference>
<name>A0A1L3JK24_9FLAO</name>
<feature type="domain" description="XdhC- CoxI" evidence="1">
    <location>
        <begin position="19"/>
        <end position="82"/>
    </location>
</feature>
<dbReference type="EMBL" id="CP018155">
    <property type="protein sequence ID" value="APG65481.1"/>
    <property type="molecule type" value="Genomic_DNA"/>
</dbReference>
<accession>A0A1L3JK24</accession>
<dbReference type="AlphaFoldDB" id="A0A1L3JK24"/>
<proteinExistence type="predicted"/>
<dbReference type="RefSeq" id="WP_072556005.1">
    <property type="nucleotide sequence ID" value="NZ_CP018155.1"/>
</dbReference>
<reference evidence="3 4" key="1">
    <citation type="submission" date="2016-11" db="EMBL/GenBank/DDBJ databases">
        <title>Tenacibaculum sp. LPB0136, isolated from marine environment.</title>
        <authorList>
            <person name="Kim E."/>
            <person name="Yi H."/>
        </authorList>
    </citation>
    <scope>NUCLEOTIDE SEQUENCE [LARGE SCALE GENOMIC DNA]</scope>
    <source>
        <strain evidence="3 4">LPB0136</strain>
    </source>
</reference>
<dbReference type="Gene3D" id="3.40.50.720">
    <property type="entry name" value="NAD(P)-binding Rossmann-like Domain"/>
    <property type="match status" value="1"/>
</dbReference>
<organism evidence="3 4">
    <name type="scientific">Tenacibaculum todarodis</name>
    <dbReference type="NCBI Taxonomy" id="1850252"/>
    <lineage>
        <taxon>Bacteria</taxon>
        <taxon>Pseudomonadati</taxon>
        <taxon>Bacteroidota</taxon>
        <taxon>Flavobacteriia</taxon>
        <taxon>Flavobacteriales</taxon>
        <taxon>Flavobacteriaceae</taxon>
        <taxon>Tenacibaculum</taxon>
    </lineage>
</organism>
<dbReference type="OrthoDB" id="9773039at2"/>
<dbReference type="InterPro" id="IPR003777">
    <property type="entry name" value="XdhC_CoxI"/>
</dbReference>
<dbReference type="Pfam" id="PF02625">
    <property type="entry name" value="XdhC_CoxI"/>
    <property type="match status" value="1"/>
</dbReference>
<feature type="domain" description="XdhC Rossmann" evidence="2">
    <location>
        <begin position="172"/>
        <end position="315"/>
    </location>
</feature>
<dbReference type="STRING" id="1850252.LPB136_08980"/>
<dbReference type="PANTHER" id="PTHR30388">
    <property type="entry name" value="ALDEHYDE OXIDOREDUCTASE MOLYBDENUM COFACTOR ASSEMBLY PROTEIN"/>
    <property type="match status" value="1"/>
</dbReference>
<evidence type="ECO:0000259" key="1">
    <source>
        <dbReference type="Pfam" id="PF02625"/>
    </source>
</evidence>